<dbReference type="RefSeq" id="WP_214092578.1">
    <property type="nucleotide sequence ID" value="NZ_JAHCLR010000013.1"/>
</dbReference>
<evidence type="ECO:0000313" key="4">
    <source>
        <dbReference type="Proteomes" id="UP001519535"/>
    </source>
</evidence>
<keyword evidence="4" id="KW-1185">Reference proteome</keyword>
<feature type="transmembrane region" description="Helical" evidence="2">
    <location>
        <begin position="173"/>
        <end position="197"/>
    </location>
</feature>
<evidence type="ECO:0000256" key="2">
    <source>
        <dbReference type="SAM" id="Phobius"/>
    </source>
</evidence>
<feature type="compositionally biased region" description="Low complexity" evidence="1">
    <location>
        <begin position="47"/>
        <end position="64"/>
    </location>
</feature>
<gene>
    <name evidence="3" type="ORF">KIH27_08935</name>
</gene>
<sequence length="200" mass="19538">MSNPFDFSDFGAAGTPSAQPGPGPAPAAPLQQGAGGPGHFDPWANQPSAPAAPAAAGPAAPDPGGLFGAGAAPGIGAQDGRDAFGHLTINPTGPGALTTSGPPLVWFAVAIALAVGGALLSGFGALQGGNIGTALAGWLLAGPVAIGALAVFNRVDTRRRTDAIYSAPSWTATLYWVVLALCLVGIVVGAWQIALWAGTL</sequence>
<feature type="region of interest" description="Disordered" evidence="1">
    <location>
        <begin position="1"/>
        <end position="72"/>
    </location>
</feature>
<dbReference type="EMBL" id="JAHCLR010000013">
    <property type="protein sequence ID" value="MBS9533709.1"/>
    <property type="molecule type" value="Genomic_DNA"/>
</dbReference>
<feature type="transmembrane region" description="Helical" evidence="2">
    <location>
        <begin position="131"/>
        <end position="152"/>
    </location>
</feature>
<feature type="transmembrane region" description="Helical" evidence="2">
    <location>
        <begin position="104"/>
        <end position="125"/>
    </location>
</feature>
<proteinExistence type="predicted"/>
<protein>
    <recommendedName>
        <fullName evidence="5">DUF4190 domain-containing protein</fullName>
    </recommendedName>
</protein>
<comment type="caution">
    <text evidence="3">The sequence shown here is derived from an EMBL/GenBank/DDBJ whole genome shotgun (WGS) entry which is preliminary data.</text>
</comment>
<accession>A0ABS5RJC1</accession>
<reference evidence="3 4" key="1">
    <citation type="submission" date="2021-05" db="EMBL/GenBank/DDBJ databases">
        <title>Mycobacterium acidophilum sp. nov., an extremely acid-tolerant member of the genus Mycobacterium.</title>
        <authorList>
            <person name="Xia J."/>
        </authorList>
    </citation>
    <scope>NUCLEOTIDE SEQUENCE [LARGE SCALE GENOMIC DNA]</scope>
    <source>
        <strain evidence="3 4">M1</strain>
    </source>
</reference>
<keyword evidence="2" id="KW-0812">Transmembrane</keyword>
<name>A0ABS5RJC1_9MYCO</name>
<keyword evidence="2" id="KW-1133">Transmembrane helix</keyword>
<evidence type="ECO:0000256" key="1">
    <source>
        <dbReference type="SAM" id="MobiDB-lite"/>
    </source>
</evidence>
<evidence type="ECO:0008006" key="5">
    <source>
        <dbReference type="Google" id="ProtNLM"/>
    </source>
</evidence>
<dbReference type="Proteomes" id="UP001519535">
    <property type="component" value="Unassembled WGS sequence"/>
</dbReference>
<evidence type="ECO:0000313" key="3">
    <source>
        <dbReference type="EMBL" id="MBS9533709.1"/>
    </source>
</evidence>
<organism evidence="3 4">
    <name type="scientific">Mycolicibacter acidiphilus</name>
    <dbReference type="NCBI Taxonomy" id="2835306"/>
    <lineage>
        <taxon>Bacteria</taxon>
        <taxon>Bacillati</taxon>
        <taxon>Actinomycetota</taxon>
        <taxon>Actinomycetes</taxon>
        <taxon>Mycobacteriales</taxon>
        <taxon>Mycobacteriaceae</taxon>
        <taxon>Mycolicibacter</taxon>
    </lineage>
</organism>
<keyword evidence="2" id="KW-0472">Membrane</keyword>